<gene>
    <name evidence="1" type="ORF">GCM10008985_19700</name>
</gene>
<proteinExistence type="predicted"/>
<comment type="caution">
    <text evidence="1">The sequence shown here is derived from an EMBL/GenBank/DDBJ whole genome shotgun (WGS) entry which is preliminary data.</text>
</comment>
<sequence length="71" mass="7975">MFEVREEVEPVGDDRVAPLPVEIHDDPDAAVRALLGRIGQPRGRRLLSRGVCVNHLHPSLPVVYKRLTLKD</sequence>
<protein>
    <submittedName>
        <fullName evidence="1">Uncharacterized protein</fullName>
    </submittedName>
</protein>
<reference evidence="1" key="2">
    <citation type="submission" date="2023-12" db="EMBL/GenBank/DDBJ databases">
        <authorList>
            <person name="Sun Q."/>
            <person name="Inoue M."/>
        </authorList>
    </citation>
    <scope>NUCLEOTIDE SEQUENCE</scope>
    <source>
        <strain evidence="1">JCM 12289</strain>
    </source>
</reference>
<evidence type="ECO:0000313" key="1">
    <source>
        <dbReference type="EMBL" id="GAA0463057.1"/>
    </source>
</evidence>
<dbReference type="EMBL" id="BAAADN010000030">
    <property type="protein sequence ID" value="GAA0463057.1"/>
    <property type="molecule type" value="Genomic_DNA"/>
</dbReference>
<accession>A0AAV3SH31</accession>
<organism evidence="1 2">
    <name type="scientific">Halococcus dombrowskii</name>
    <dbReference type="NCBI Taxonomy" id="179637"/>
    <lineage>
        <taxon>Archaea</taxon>
        <taxon>Methanobacteriati</taxon>
        <taxon>Methanobacteriota</taxon>
        <taxon>Stenosarchaea group</taxon>
        <taxon>Halobacteria</taxon>
        <taxon>Halobacteriales</taxon>
        <taxon>Halococcaceae</taxon>
        <taxon>Halococcus</taxon>
    </lineage>
</organism>
<name>A0AAV3SH31_HALDO</name>
<reference evidence="1" key="1">
    <citation type="journal article" date="2014" name="Int. J. Syst. Evol. Microbiol.">
        <title>Complete genome sequence of Corynebacterium casei LMG S-19264T (=DSM 44701T), isolated from a smear-ripened cheese.</title>
        <authorList>
            <consortium name="US DOE Joint Genome Institute (JGI-PGF)"/>
            <person name="Walter F."/>
            <person name="Albersmeier A."/>
            <person name="Kalinowski J."/>
            <person name="Ruckert C."/>
        </authorList>
    </citation>
    <scope>NUCLEOTIDE SEQUENCE</scope>
    <source>
        <strain evidence="1">JCM 12289</strain>
    </source>
</reference>
<dbReference type="Proteomes" id="UP001500962">
    <property type="component" value="Unassembled WGS sequence"/>
</dbReference>
<evidence type="ECO:0000313" key="2">
    <source>
        <dbReference type="Proteomes" id="UP001500962"/>
    </source>
</evidence>
<dbReference type="AlphaFoldDB" id="A0AAV3SH31"/>